<evidence type="ECO:0000256" key="8">
    <source>
        <dbReference type="SAM" id="MobiDB-lite"/>
    </source>
</evidence>
<evidence type="ECO:0000256" key="1">
    <source>
        <dbReference type="ARBA" id="ARBA00010875"/>
    </source>
</evidence>
<dbReference type="GO" id="GO:0004222">
    <property type="term" value="F:metalloendopeptidase activity"/>
    <property type="evidence" value="ECO:0007669"/>
    <property type="project" value="InterPro"/>
</dbReference>
<evidence type="ECO:0000256" key="7">
    <source>
        <dbReference type="HAMAP-Rule" id="MF_00009"/>
    </source>
</evidence>
<dbReference type="PANTHER" id="PTHR46986">
    <property type="entry name" value="ENDORIBONUCLEASE YBEY, CHLOROPLASTIC"/>
    <property type="match status" value="1"/>
</dbReference>
<dbReference type="PANTHER" id="PTHR46986:SF1">
    <property type="entry name" value="ENDORIBONUCLEASE YBEY, CHLOROPLASTIC"/>
    <property type="match status" value="1"/>
</dbReference>
<keyword evidence="4 7" id="KW-0255">Endonuclease</keyword>
<proteinExistence type="inferred from homology"/>
<dbReference type="GO" id="GO:0004521">
    <property type="term" value="F:RNA endonuclease activity"/>
    <property type="evidence" value="ECO:0007669"/>
    <property type="project" value="UniProtKB-UniRule"/>
</dbReference>
<name>A0A347WDS5_9PROT</name>
<reference evidence="9 10" key="1">
    <citation type="submission" date="2017-08" db="EMBL/GenBank/DDBJ databases">
        <title>Complete genome sequence of Gluconacetobacter saccharivorans CV1 isolated from Fermented Vinegar.</title>
        <authorList>
            <person name="Kim S.-Y."/>
        </authorList>
    </citation>
    <scope>NUCLEOTIDE SEQUENCE [LARGE SCALE GENOMIC DNA]</scope>
    <source>
        <strain evidence="9 10">CV1</strain>
    </source>
</reference>
<dbReference type="Pfam" id="PF02130">
    <property type="entry name" value="YbeY"/>
    <property type="match status" value="1"/>
</dbReference>
<dbReference type="Gene3D" id="3.40.390.30">
    <property type="entry name" value="Metalloproteases ('zincins'), catalytic domain"/>
    <property type="match status" value="1"/>
</dbReference>
<dbReference type="SUPFAM" id="SSF55486">
    <property type="entry name" value="Metalloproteases ('zincins'), catalytic domain"/>
    <property type="match status" value="1"/>
</dbReference>
<dbReference type="InterPro" id="IPR023091">
    <property type="entry name" value="MetalPrtase_cat_dom_sf_prd"/>
</dbReference>
<comment type="function">
    <text evidence="7">Single strand-specific metallo-endoribonuclease involved in late-stage 70S ribosome quality control and in maturation of the 3' terminus of the 16S rRNA.</text>
</comment>
<keyword evidence="6 7" id="KW-0862">Zinc</keyword>
<evidence type="ECO:0000256" key="3">
    <source>
        <dbReference type="ARBA" id="ARBA00022723"/>
    </source>
</evidence>
<evidence type="ECO:0000256" key="2">
    <source>
        <dbReference type="ARBA" id="ARBA00022722"/>
    </source>
</evidence>
<gene>
    <name evidence="7 9" type="primary">ybeY</name>
    <name evidence="9" type="ORF">CD178_02267</name>
</gene>
<accession>A0A347WDS5</accession>
<evidence type="ECO:0000313" key="9">
    <source>
        <dbReference type="EMBL" id="AXY23018.1"/>
    </source>
</evidence>
<comment type="subcellular location">
    <subcellularLocation>
        <location evidence="7">Cytoplasm</location>
    </subcellularLocation>
</comment>
<dbReference type="NCBIfam" id="TIGR00043">
    <property type="entry name" value="rRNA maturation RNase YbeY"/>
    <property type="match status" value="1"/>
</dbReference>
<sequence>MKPRSSTGPAHHGGVADAAGRATMPVLPAGMDEPDVTVADRRWNRAVPCPVRLVTRAVDAALQATGCHGPVTVVLADDRTVRHMNWQHRGRNKPTNVLTFEYAPMQMGGGVWGGDIIIAFETVQREARAAGRDMAAHLTHLVIHGVLHLAGYDHHHPGEAREMEMLEARTLSGLRVANPWKAGRMASARENRS</sequence>
<evidence type="ECO:0000313" key="10">
    <source>
        <dbReference type="Proteomes" id="UP000264120"/>
    </source>
</evidence>
<feature type="binding site" evidence="7">
    <location>
        <position position="144"/>
    </location>
    <ligand>
        <name>Zn(2+)</name>
        <dbReference type="ChEBI" id="CHEBI:29105"/>
        <note>catalytic</note>
    </ligand>
</feature>
<dbReference type="GO" id="GO:0005737">
    <property type="term" value="C:cytoplasm"/>
    <property type="evidence" value="ECO:0007669"/>
    <property type="project" value="UniProtKB-SubCell"/>
</dbReference>
<feature type="region of interest" description="Disordered" evidence="8">
    <location>
        <begin position="1"/>
        <end position="20"/>
    </location>
</feature>
<keyword evidence="7" id="KW-0690">Ribosome biogenesis</keyword>
<dbReference type="GO" id="GO:0006364">
    <property type="term" value="P:rRNA processing"/>
    <property type="evidence" value="ECO:0007669"/>
    <property type="project" value="UniProtKB-UniRule"/>
</dbReference>
<evidence type="ECO:0000256" key="5">
    <source>
        <dbReference type="ARBA" id="ARBA00022801"/>
    </source>
</evidence>
<comment type="cofactor">
    <cofactor evidence="7">
        <name>Zn(2+)</name>
        <dbReference type="ChEBI" id="CHEBI:29105"/>
    </cofactor>
    <text evidence="7">Binds 1 zinc ion.</text>
</comment>
<keyword evidence="2 7" id="KW-0540">Nuclease</keyword>
<dbReference type="EC" id="3.1.-.-" evidence="7"/>
<dbReference type="InterPro" id="IPR020549">
    <property type="entry name" value="YbeY_CS"/>
</dbReference>
<comment type="similarity">
    <text evidence="1 7">Belongs to the endoribonuclease YbeY family.</text>
</comment>
<dbReference type="Proteomes" id="UP000264120">
    <property type="component" value="Chromosome"/>
</dbReference>
<dbReference type="HAMAP" id="MF_00009">
    <property type="entry name" value="Endoribonucl_YbeY"/>
    <property type="match status" value="1"/>
</dbReference>
<dbReference type="AlphaFoldDB" id="A0A347WDS5"/>
<keyword evidence="10" id="KW-1185">Reference proteome</keyword>
<dbReference type="GO" id="GO:0008270">
    <property type="term" value="F:zinc ion binding"/>
    <property type="evidence" value="ECO:0007669"/>
    <property type="project" value="UniProtKB-UniRule"/>
</dbReference>
<keyword evidence="7" id="KW-0963">Cytoplasm</keyword>
<evidence type="ECO:0000256" key="4">
    <source>
        <dbReference type="ARBA" id="ARBA00022759"/>
    </source>
</evidence>
<dbReference type="InterPro" id="IPR002036">
    <property type="entry name" value="YbeY"/>
</dbReference>
<feature type="binding site" evidence="7">
    <location>
        <position position="154"/>
    </location>
    <ligand>
        <name>Zn(2+)</name>
        <dbReference type="ChEBI" id="CHEBI:29105"/>
        <note>catalytic</note>
    </ligand>
</feature>
<dbReference type="EMBL" id="CP023036">
    <property type="protein sequence ID" value="AXY23018.1"/>
    <property type="molecule type" value="Genomic_DNA"/>
</dbReference>
<evidence type="ECO:0000256" key="6">
    <source>
        <dbReference type="ARBA" id="ARBA00022833"/>
    </source>
</evidence>
<keyword evidence="3 7" id="KW-0479">Metal-binding</keyword>
<keyword evidence="5 7" id="KW-0378">Hydrolase</keyword>
<dbReference type="PROSITE" id="PS01306">
    <property type="entry name" value="UPF0054"/>
    <property type="match status" value="1"/>
</dbReference>
<keyword evidence="7" id="KW-0698">rRNA processing</keyword>
<organism evidence="9 10">
    <name type="scientific">Komagataeibacter saccharivorans</name>
    <dbReference type="NCBI Taxonomy" id="265959"/>
    <lineage>
        <taxon>Bacteria</taxon>
        <taxon>Pseudomonadati</taxon>
        <taxon>Pseudomonadota</taxon>
        <taxon>Alphaproteobacteria</taxon>
        <taxon>Acetobacterales</taxon>
        <taxon>Acetobacteraceae</taxon>
        <taxon>Komagataeibacter</taxon>
    </lineage>
</organism>
<protein>
    <recommendedName>
        <fullName evidence="7">Endoribonuclease YbeY</fullName>
        <ecNumber evidence="7">3.1.-.-</ecNumber>
    </recommendedName>
</protein>
<dbReference type="KEGG" id="ksc:CD178_02267"/>
<feature type="binding site" evidence="7">
    <location>
        <position position="148"/>
    </location>
    <ligand>
        <name>Zn(2+)</name>
        <dbReference type="ChEBI" id="CHEBI:29105"/>
        <note>catalytic</note>
    </ligand>
</feature>